<reference evidence="1 2" key="1">
    <citation type="journal article" date="2021" name="Plant Biotechnol. J.">
        <title>Multi-omics assisted identification of the key and species-specific regulatory components of drought-tolerant mechanisms in Gossypium stocksii.</title>
        <authorList>
            <person name="Yu D."/>
            <person name="Ke L."/>
            <person name="Zhang D."/>
            <person name="Wu Y."/>
            <person name="Sun Y."/>
            <person name="Mei J."/>
            <person name="Sun J."/>
            <person name="Sun Y."/>
        </authorList>
    </citation>
    <scope>NUCLEOTIDE SEQUENCE [LARGE SCALE GENOMIC DNA]</scope>
    <source>
        <strain evidence="2">cv. E1</strain>
        <tissue evidence="1">Leaf</tissue>
    </source>
</reference>
<dbReference type="EMBL" id="JAIQCV010000005">
    <property type="protein sequence ID" value="KAH1098081.1"/>
    <property type="molecule type" value="Genomic_DNA"/>
</dbReference>
<keyword evidence="2" id="KW-1185">Reference proteome</keyword>
<dbReference type="OrthoDB" id="10539002at2759"/>
<evidence type="ECO:0000313" key="2">
    <source>
        <dbReference type="Proteomes" id="UP000828251"/>
    </source>
</evidence>
<organism evidence="1 2">
    <name type="scientific">Gossypium stocksii</name>
    <dbReference type="NCBI Taxonomy" id="47602"/>
    <lineage>
        <taxon>Eukaryota</taxon>
        <taxon>Viridiplantae</taxon>
        <taxon>Streptophyta</taxon>
        <taxon>Embryophyta</taxon>
        <taxon>Tracheophyta</taxon>
        <taxon>Spermatophyta</taxon>
        <taxon>Magnoliopsida</taxon>
        <taxon>eudicotyledons</taxon>
        <taxon>Gunneridae</taxon>
        <taxon>Pentapetalae</taxon>
        <taxon>rosids</taxon>
        <taxon>malvids</taxon>
        <taxon>Malvales</taxon>
        <taxon>Malvaceae</taxon>
        <taxon>Malvoideae</taxon>
        <taxon>Gossypium</taxon>
    </lineage>
</organism>
<feature type="non-terminal residue" evidence="1">
    <location>
        <position position="1"/>
    </location>
</feature>
<accession>A0A9D3VX59</accession>
<comment type="caution">
    <text evidence="1">The sequence shown here is derived from an EMBL/GenBank/DDBJ whole genome shotgun (WGS) entry which is preliminary data.</text>
</comment>
<gene>
    <name evidence="1" type="ORF">J1N35_015002</name>
</gene>
<sequence>SETVGRTSAHDLAWALMGLPVLWHSLRYLNKFRLFPTGNICFCCRVYIESCLNIGIEFSCSFTIKMAKPVDPFVLICKVGHSNSKSFSAGLVN</sequence>
<protein>
    <submittedName>
        <fullName evidence="1">Uncharacterized protein</fullName>
    </submittedName>
</protein>
<dbReference type="AlphaFoldDB" id="A0A9D3VX59"/>
<dbReference type="Proteomes" id="UP000828251">
    <property type="component" value="Unassembled WGS sequence"/>
</dbReference>
<proteinExistence type="predicted"/>
<name>A0A9D3VX59_9ROSI</name>
<evidence type="ECO:0000313" key="1">
    <source>
        <dbReference type="EMBL" id="KAH1098081.1"/>
    </source>
</evidence>